<reference evidence="1" key="1">
    <citation type="journal article" date="2016" name="Ticks Tick Borne Dis.">
        <title>De novo assembly and annotation of the salivary gland transcriptome of Rhipicephalus appendiculatus male and female ticks during blood feeding.</title>
        <authorList>
            <person name="de Castro M.H."/>
            <person name="de Klerk D."/>
            <person name="Pienaar R."/>
            <person name="Latif A.A."/>
            <person name="Rees D.J."/>
            <person name="Mans B.J."/>
        </authorList>
    </citation>
    <scope>NUCLEOTIDE SEQUENCE</scope>
    <source>
        <tissue evidence="1">Salivary glands</tissue>
    </source>
</reference>
<proteinExistence type="predicted"/>
<feature type="non-terminal residue" evidence="1">
    <location>
        <position position="1"/>
    </location>
</feature>
<organism evidence="1">
    <name type="scientific">Rhipicephalus appendiculatus</name>
    <name type="common">Brown ear tick</name>
    <dbReference type="NCBI Taxonomy" id="34631"/>
    <lineage>
        <taxon>Eukaryota</taxon>
        <taxon>Metazoa</taxon>
        <taxon>Ecdysozoa</taxon>
        <taxon>Arthropoda</taxon>
        <taxon>Chelicerata</taxon>
        <taxon>Arachnida</taxon>
        <taxon>Acari</taxon>
        <taxon>Parasitiformes</taxon>
        <taxon>Ixodida</taxon>
        <taxon>Ixodoidea</taxon>
        <taxon>Ixodidae</taxon>
        <taxon>Rhipicephalinae</taxon>
        <taxon>Rhipicephalus</taxon>
        <taxon>Rhipicephalus</taxon>
    </lineage>
</organism>
<dbReference type="AlphaFoldDB" id="A0A131ZAZ1"/>
<evidence type="ECO:0000313" key="1">
    <source>
        <dbReference type="EMBL" id="JAP87985.1"/>
    </source>
</evidence>
<protein>
    <submittedName>
        <fullName evidence="1">Tick salivary protein-SALP15</fullName>
    </submittedName>
</protein>
<dbReference type="EMBL" id="GEDV01000572">
    <property type="protein sequence ID" value="JAP87985.1"/>
    <property type="molecule type" value="Transcribed_RNA"/>
</dbReference>
<accession>A0A131ZAZ1</accession>
<sequence length="101" mass="11232">RQGKPRGKACNRCLDVRPSHVRCQPARLRREAGALDTFSDIGNIQVTRMTGATPAFNWLGVVIMNFILEDQADMLRQKLENEAKAALNESLANTIIPLTIN</sequence>
<name>A0A131ZAZ1_RHIAP</name>